<dbReference type="Proteomes" id="UP000198282">
    <property type="component" value="Unassembled WGS sequence"/>
</dbReference>
<dbReference type="GO" id="GO:0003677">
    <property type="term" value="F:DNA binding"/>
    <property type="evidence" value="ECO:0007669"/>
    <property type="project" value="InterPro"/>
</dbReference>
<dbReference type="SUPFAM" id="SSF46894">
    <property type="entry name" value="C-terminal effector domain of the bipartite response regulators"/>
    <property type="match status" value="1"/>
</dbReference>
<evidence type="ECO:0000259" key="4">
    <source>
        <dbReference type="PROSITE" id="PS50043"/>
    </source>
</evidence>
<dbReference type="RefSeq" id="WP_089205805.1">
    <property type="nucleotide sequence ID" value="NZ_FZOD01000003.1"/>
</dbReference>
<dbReference type="InterPro" id="IPR016032">
    <property type="entry name" value="Sig_transdc_resp-reg_C-effctor"/>
</dbReference>
<feature type="domain" description="HTH luxR-type" evidence="4">
    <location>
        <begin position="891"/>
        <end position="956"/>
    </location>
</feature>
<evidence type="ECO:0000256" key="2">
    <source>
        <dbReference type="ARBA" id="ARBA00022840"/>
    </source>
</evidence>
<dbReference type="Gene3D" id="1.25.40.10">
    <property type="entry name" value="Tetratricopeptide repeat domain"/>
    <property type="match status" value="1"/>
</dbReference>
<dbReference type="PROSITE" id="PS50043">
    <property type="entry name" value="HTH_LUXR_2"/>
    <property type="match status" value="1"/>
</dbReference>
<dbReference type="InterPro" id="IPR041664">
    <property type="entry name" value="AAA_16"/>
</dbReference>
<dbReference type="Pfam" id="PF13191">
    <property type="entry name" value="AAA_16"/>
    <property type="match status" value="1"/>
</dbReference>
<dbReference type="InterPro" id="IPR027417">
    <property type="entry name" value="P-loop_NTPase"/>
</dbReference>
<dbReference type="SMART" id="SM00421">
    <property type="entry name" value="HTH_LUXR"/>
    <property type="match status" value="1"/>
</dbReference>
<dbReference type="OrthoDB" id="4500249at2"/>
<dbReference type="InterPro" id="IPR000792">
    <property type="entry name" value="Tscrpt_reg_LuxR_C"/>
</dbReference>
<feature type="region of interest" description="Disordered" evidence="3">
    <location>
        <begin position="879"/>
        <end position="900"/>
    </location>
</feature>
<proteinExistence type="predicted"/>
<dbReference type="GO" id="GO:0005737">
    <property type="term" value="C:cytoplasm"/>
    <property type="evidence" value="ECO:0007669"/>
    <property type="project" value="TreeGrafter"/>
</dbReference>
<feature type="region of interest" description="Disordered" evidence="3">
    <location>
        <begin position="1"/>
        <end position="23"/>
    </location>
</feature>
<sequence>MDVRSLTARPTGPGRSAAGRIGRTSDVLPGRGAELTQLRKLLAGGRSAFVVVNGEPGIGKSRLLSAFAAAAAADGVPVLSGRAAEMAGGAPWALVLDALDDAGSHPELAAYADWLRVRLVARTPSVQDGDQIIGVERHRAHRRARALLEARALPSGLLLLLDDVHWADAASAELIDHLVRHPPRATVTVLTSLAGLLPPVLERSLASSPAPVTRMSLGPLSPDDAESLLPGRRPAYRRRLYEIGRGNPLYLEILSRLPERTVNELRNAPGGEDGGRTELDALIARELETLGTAPATVVQAASITADALDPALVASIAEMPEDDVRVALDGLVARDVLRVTDGRLRFRHPLIRAAAYRMAGPSWRIAAHRRAADHLARQGAPLSLRAEHLRHGVRPGDATGADLLAAAALNSVDIAPTTAARWLRAALRALPDDPERAERRAGLRLELAKALRLSGRFNEARTILHELATGDGVHRYTALERLGATERALGRLPEARALLGSELDRTPGPGPGVRSALLVELAAVDMLRGDWRTGAELASEALRSAGSGGRSGLTVVSIALLALAELYRCRFGKGRTLLEEARRRADALTDPELRANLGLMPPLAWAEFLVDEHHDALRHVERGLRIARRHGHDDVVPQLYAVRSVVHARLGMAPQALADAEDGEEIARHLDSAEMHAFVLALKSRPLLWRAGPAEALPLVTDLRDRHTLRSVWWRNIADHAMAEVLLLAGDPAGCRDLLAARLSPDPEGLGPHAPSVYALRSQAEVACGDLVGGWEWYARAAAVAERGAPRAQLGSVARAKAVIAQARGDHPAAAAAARYAVDCFAAETLPIDEGLARILLAELTALLGDTRAAQRQLGRAGELFTGCGAPWLADHVGREQRRAGARRTRRPERETGLSGREREIAELATQGLTNRQIAERLFLSPRTVETHLARVFQKLGVSTRTALAYRMAEVSS</sequence>
<gene>
    <name evidence="5" type="ORF">SAMN05216276_100389</name>
</gene>
<dbReference type="Pfam" id="PF00196">
    <property type="entry name" value="GerE"/>
    <property type="match status" value="1"/>
</dbReference>
<dbReference type="Gene3D" id="1.10.10.10">
    <property type="entry name" value="Winged helix-like DNA-binding domain superfamily/Winged helix DNA-binding domain"/>
    <property type="match status" value="1"/>
</dbReference>
<evidence type="ECO:0000313" key="5">
    <source>
        <dbReference type="EMBL" id="SNS05091.1"/>
    </source>
</evidence>
<dbReference type="CDD" id="cd06170">
    <property type="entry name" value="LuxR_C_like"/>
    <property type="match status" value="1"/>
</dbReference>
<dbReference type="PANTHER" id="PTHR16305:SF35">
    <property type="entry name" value="TRANSCRIPTIONAL ACTIVATOR DOMAIN"/>
    <property type="match status" value="1"/>
</dbReference>
<dbReference type="GO" id="GO:0004016">
    <property type="term" value="F:adenylate cyclase activity"/>
    <property type="evidence" value="ECO:0007669"/>
    <property type="project" value="TreeGrafter"/>
</dbReference>
<accession>A0A239BC10</accession>
<reference evidence="5 6" key="1">
    <citation type="submission" date="2017-06" db="EMBL/GenBank/DDBJ databases">
        <authorList>
            <person name="Kim H.J."/>
            <person name="Triplett B.A."/>
        </authorList>
    </citation>
    <scope>NUCLEOTIDE SEQUENCE [LARGE SCALE GENOMIC DNA]</scope>
    <source>
        <strain evidence="5 6">CGMCC 4.2132</strain>
    </source>
</reference>
<dbReference type="SUPFAM" id="SSF48452">
    <property type="entry name" value="TPR-like"/>
    <property type="match status" value="1"/>
</dbReference>
<dbReference type="PRINTS" id="PR00038">
    <property type="entry name" value="HTHLUXR"/>
</dbReference>
<evidence type="ECO:0000313" key="6">
    <source>
        <dbReference type="Proteomes" id="UP000198282"/>
    </source>
</evidence>
<dbReference type="GO" id="GO:0006355">
    <property type="term" value="P:regulation of DNA-templated transcription"/>
    <property type="evidence" value="ECO:0007669"/>
    <property type="project" value="InterPro"/>
</dbReference>
<dbReference type="EMBL" id="FZOD01000003">
    <property type="protein sequence ID" value="SNS05091.1"/>
    <property type="molecule type" value="Genomic_DNA"/>
</dbReference>
<dbReference type="SUPFAM" id="SSF52540">
    <property type="entry name" value="P-loop containing nucleoside triphosphate hydrolases"/>
    <property type="match status" value="1"/>
</dbReference>
<protein>
    <submittedName>
        <fullName evidence="5">Regulatory protein, luxR family</fullName>
    </submittedName>
</protein>
<keyword evidence="6" id="KW-1185">Reference proteome</keyword>
<keyword evidence="1" id="KW-0547">Nucleotide-binding</keyword>
<evidence type="ECO:0000256" key="1">
    <source>
        <dbReference type="ARBA" id="ARBA00022741"/>
    </source>
</evidence>
<dbReference type="AlphaFoldDB" id="A0A239BC10"/>
<dbReference type="GO" id="GO:0005524">
    <property type="term" value="F:ATP binding"/>
    <property type="evidence" value="ECO:0007669"/>
    <property type="project" value="UniProtKB-KW"/>
</dbReference>
<dbReference type="PANTHER" id="PTHR16305">
    <property type="entry name" value="TESTICULAR SOLUBLE ADENYLYL CYCLASE"/>
    <property type="match status" value="1"/>
</dbReference>
<dbReference type="PROSITE" id="PS00622">
    <property type="entry name" value="HTH_LUXR_1"/>
    <property type="match status" value="1"/>
</dbReference>
<keyword evidence="2" id="KW-0067">ATP-binding</keyword>
<dbReference type="InterPro" id="IPR011990">
    <property type="entry name" value="TPR-like_helical_dom_sf"/>
</dbReference>
<name>A0A239BC10_9ACTN</name>
<organism evidence="5 6">
    <name type="scientific">Streptosporangium subroseum</name>
    <dbReference type="NCBI Taxonomy" id="106412"/>
    <lineage>
        <taxon>Bacteria</taxon>
        <taxon>Bacillati</taxon>
        <taxon>Actinomycetota</taxon>
        <taxon>Actinomycetes</taxon>
        <taxon>Streptosporangiales</taxon>
        <taxon>Streptosporangiaceae</taxon>
        <taxon>Streptosporangium</taxon>
    </lineage>
</organism>
<evidence type="ECO:0000256" key="3">
    <source>
        <dbReference type="SAM" id="MobiDB-lite"/>
    </source>
</evidence>
<dbReference type="InterPro" id="IPR036388">
    <property type="entry name" value="WH-like_DNA-bd_sf"/>
</dbReference>